<dbReference type="Proteomes" id="UP001363460">
    <property type="component" value="Chromosome"/>
</dbReference>
<protein>
    <submittedName>
        <fullName evidence="1">Uncharacterized protein</fullName>
    </submittedName>
</protein>
<evidence type="ECO:0000313" key="2">
    <source>
        <dbReference type="Proteomes" id="UP001363460"/>
    </source>
</evidence>
<dbReference type="EMBL" id="CP146369">
    <property type="protein sequence ID" value="WWT54350.1"/>
    <property type="molecule type" value="Genomic_DNA"/>
</dbReference>
<proteinExistence type="predicted"/>
<accession>A0ABZ2IHC8</accession>
<evidence type="ECO:0000313" key="1">
    <source>
        <dbReference type="EMBL" id="WWT54350.1"/>
    </source>
</evidence>
<dbReference type="RefSeq" id="WP_338576510.1">
    <property type="nucleotide sequence ID" value="NZ_CP146369.1"/>
</dbReference>
<name>A0ABZ2IHC8_9CAUL</name>
<organism evidence="1 2">
    <name type="scientific">Brevundimonas olei</name>
    <dbReference type="NCBI Taxonomy" id="657642"/>
    <lineage>
        <taxon>Bacteria</taxon>
        <taxon>Pseudomonadati</taxon>
        <taxon>Pseudomonadota</taxon>
        <taxon>Alphaproteobacteria</taxon>
        <taxon>Caulobacterales</taxon>
        <taxon>Caulobacteraceae</taxon>
        <taxon>Brevundimonas</taxon>
    </lineage>
</organism>
<keyword evidence="2" id="KW-1185">Reference proteome</keyword>
<reference evidence="1 2" key="1">
    <citation type="submission" date="2024-02" db="EMBL/GenBank/DDBJ databases">
        <title>Distribution and functional of Brevundimonas-related endobacteria within Verticillium dahliae.</title>
        <authorList>
            <person name="Zeng H."/>
        </authorList>
    </citation>
    <scope>NUCLEOTIDE SEQUENCE [LARGE SCALE GENOMIC DNA]</scope>
    <source>
        <strain evidence="1 2">TRM 44200</strain>
    </source>
</reference>
<gene>
    <name evidence="1" type="ORF">V8J38_14050</name>
</gene>
<sequence length="183" mass="19829">MSKFLTLSSFSSIGLLHQEGFLLVWLERQRPLDFSSCRLRFRLFNRLRFLGGDADETFQEMENYSPAVLRAVVKAAVLRAAPNITAAQGADIARRVIAADQPEITFDGDVRLASGEALSDALARHAQSAPHLFESSEASAQADAAALATRAKLKALKPGDRLEAANSGVTAGWVRDFRKGAAQ</sequence>